<evidence type="ECO:0000259" key="4">
    <source>
        <dbReference type="PROSITE" id="PS51181"/>
    </source>
</evidence>
<dbReference type="Proteomes" id="UP001431209">
    <property type="component" value="Unassembled WGS sequence"/>
</dbReference>
<dbReference type="InterPro" id="IPR051281">
    <property type="entry name" value="Dual-spec_lipid-protein_phosph"/>
</dbReference>
<dbReference type="Gene3D" id="3.90.190.10">
    <property type="entry name" value="Protein tyrosine phosphatase superfamily"/>
    <property type="match status" value="1"/>
</dbReference>
<keyword evidence="7" id="KW-1185">Reference proteome</keyword>
<reference evidence="6 7" key="1">
    <citation type="submission" date="2024-03" db="EMBL/GenBank/DDBJ databases">
        <title>The Acrasis kona genome and developmental transcriptomes reveal deep origins of eukaryotic multicellular pathways.</title>
        <authorList>
            <person name="Sheikh S."/>
            <person name="Fu C.-J."/>
            <person name="Brown M.W."/>
            <person name="Baldauf S.L."/>
        </authorList>
    </citation>
    <scope>NUCLEOTIDE SEQUENCE [LARGE SCALE GENOMIC DNA]</scope>
    <source>
        <strain evidence="6 7">ATCC MYA-3509</strain>
    </source>
</reference>
<feature type="domain" description="Tyrosine specific protein phosphatases" evidence="3">
    <location>
        <begin position="101"/>
        <end position="175"/>
    </location>
</feature>
<dbReference type="PROSITE" id="PS51182">
    <property type="entry name" value="C2_TENSIN"/>
    <property type="match status" value="1"/>
</dbReference>
<dbReference type="InterPro" id="IPR000387">
    <property type="entry name" value="Tyr_Pase_dom"/>
</dbReference>
<dbReference type="PROSITE" id="PS50056">
    <property type="entry name" value="TYR_PHOSPHATASE_2"/>
    <property type="match status" value="1"/>
</dbReference>
<sequence>MNNILRTLVSKKKNRFKEDGFDLDLTYISDRIIAMGYPSVGAEQFYRNPLSEVRRFFDKYHRDNYMIYNLCSEPERTYDPYAFEGNVLRFPFDDHNPPPLSLFMPFCQSVDKYLAADPKNVVGIHCKAGKGRTGTMIVAYMLYCGLYKTVKEAALAYGATRTKNGQGITINSQLRSLFDFQHCVEKGFIFPKSDHILRLKSVLLYTTPHFDRDRGCSPYFIIEKRRMEYLELVCEQVFNSSNRFKPRQFVNTHKIIFEDINLVVDGDLRIKFFDQDSFMRGTKMFQFTLNTNFVDLDTLTLIVNRTQLDGMASKDVKGRFFDPDFYVELKFELIAKGLRHSLADVVKSDPSRFGKISPFSQEEVSSEEDCEEIPEKHKNT</sequence>
<dbReference type="Pfam" id="PF10409">
    <property type="entry name" value="PTEN_C2"/>
    <property type="match status" value="1"/>
</dbReference>
<proteinExistence type="predicted"/>
<name>A0AAW2YLV8_9EUKA</name>
<dbReference type="SMART" id="SM01326">
    <property type="entry name" value="PTEN_C2"/>
    <property type="match status" value="1"/>
</dbReference>
<feature type="domain" description="C2 tensin-type" evidence="5">
    <location>
        <begin position="194"/>
        <end position="334"/>
    </location>
</feature>
<accession>A0AAW2YLV8</accession>
<dbReference type="PANTHER" id="PTHR12305">
    <property type="entry name" value="PHOSPHATASE WITH HOMOLOGY TO TENSIN"/>
    <property type="match status" value="1"/>
</dbReference>
<dbReference type="InterPro" id="IPR014020">
    <property type="entry name" value="Tensin_C2-dom"/>
</dbReference>
<evidence type="ECO:0000259" key="3">
    <source>
        <dbReference type="PROSITE" id="PS50056"/>
    </source>
</evidence>
<dbReference type="InterPro" id="IPR035892">
    <property type="entry name" value="C2_domain_sf"/>
</dbReference>
<dbReference type="Pfam" id="PF22785">
    <property type="entry name" value="Tc-R-P"/>
    <property type="match status" value="1"/>
</dbReference>
<dbReference type="AlphaFoldDB" id="A0AAW2YLV8"/>
<dbReference type="GO" id="GO:0016314">
    <property type="term" value="F:phosphatidylinositol-3,4,5-trisphosphate 3-phosphatase activity"/>
    <property type="evidence" value="ECO:0007669"/>
    <property type="project" value="TreeGrafter"/>
</dbReference>
<dbReference type="InterPro" id="IPR029023">
    <property type="entry name" value="Tensin_phosphatase"/>
</dbReference>
<organism evidence="6 7">
    <name type="scientific">Acrasis kona</name>
    <dbReference type="NCBI Taxonomy" id="1008807"/>
    <lineage>
        <taxon>Eukaryota</taxon>
        <taxon>Discoba</taxon>
        <taxon>Heterolobosea</taxon>
        <taxon>Tetramitia</taxon>
        <taxon>Eutetramitia</taxon>
        <taxon>Acrasidae</taxon>
        <taxon>Acrasis</taxon>
    </lineage>
</organism>
<feature type="region of interest" description="Disordered" evidence="2">
    <location>
        <begin position="352"/>
        <end position="380"/>
    </location>
</feature>
<dbReference type="PROSITE" id="PS51181">
    <property type="entry name" value="PPASE_TENSIN"/>
    <property type="match status" value="1"/>
</dbReference>
<dbReference type="SMART" id="SM01301">
    <property type="entry name" value="PTPlike_phytase"/>
    <property type="match status" value="1"/>
</dbReference>
<feature type="non-terminal residue" evidence="6">
    <location>
        <position position="380"/>
    </location>
</feature>
<keyword evidence="1" id="KW-0378">Hydrolase</keyword>
<dbReference type="SUPFAM" id="SSF52799">
    <property type="entry name" value="(Phosphotyrosine protein) phosphatases II"/>
    <property type="match status" value="1"/>
</dbReference>
<dbReference type="SUPFAM" id="SSF49562">
    <property type="entry name" value="C2 domain (Calcium/lipid-binding domain, CaLB)"/>
    <property type="match status" value="1"/>
</dbReference>
<dbReference type="GO" id="GO:0005829">
    <property type="term" value="C:cytosol"/>
    <property type="evidence" value="ECO:0007669"/>
    <property type="project" value="TreeGrafter"/>
</dbReference>
<evidence type="ECO:0000256" key="2">
    <source>
        <dbReference type="SAM" id="MobiDB-lite"/>
    </source>
</evidence>
<feature type="domain" description="Phosphatase tensin-type" evidence="4">
    <location>
        <begin position="14"/>
        <end position="187"/>
    </location>
</feature>
<evidence type="ECO:0000313" key="7">
    <source>
        <dbReference type="Proteomes" id="UP001431209"/>
    </source>
</evidence>
<gene>
    <name evidence="6" type="ORF">AKO1_005275</name>
</gene>
<dbReference type="InterPro" id="IPR029021">
    <property type="entry name" value="Prot-tyrosine_phosphatase-like"/>
</dbReference>
<dbReference type="Gene3D" id="2.60.40.1110">
    <property type="match status" value="1"/>
</dbReference>
<evidence type="ECO:0000256" key="1">
    <source>
        <dbReference type="ARBA" id="ARBA00022801"/>
    </source>
</evidence>
<dbReference type="EMBL" id="JAOPGA020000251">
    <property type="protein sequence ID" value="KAL0477840.1"/>
    <property type="molecule type" value="Genomic_DNA"/>
</dbReference>
<evidence type="ECO:0000313" key="6">
    <source>
        <dbReference type="EMBL" id="KAL0477840.1"/>
    </source>
</evidence>
<comment type="caution">
    <text evidence="6">The sequence shown here is derived from an EMBL/GenBank/DDBJ whole genome shotgun (WGS) entry which is preliminary data.</text>
</comment>
<protein>
    <submittedName>
        <fullName evidence="6">Phosphatidylinositol-3,4,5-tris phosphate 3-phosphatase Pten</fullName>
    </submittedName>
</protein>
<evidence type="ECO:0000259" key="5">
    <source>
        <dbReference type="PROSITE" id="PS51182"/>
    </source>
</evidence>
<dbReference type="InterPro" id="IPR016130">
    <property type="entry name" value="Tyr_Pase_AS"/>
</dbReference>
<dbReference type="PROSITE" id="PS00383">
    <property type="entry name" value="TYR_PHOSPHATASE_1"/>
    <property type="match status" value="1"/>
</dbReference>